<keyword evidence="3" id="KW-1185">Reference proteome</keyword>
<dbReference type="GO" id="GO:0005634">
    <property type="term" value="C:nucleus"/>
    <property type="evidence" value="ECO:0007669"/>
    <property type="project" value="TreeGrafter"/>
</dbReference>
<dbReference type="PROSITE" id="PS50280">
    <property type="entry name" value="SET"/>
    <property type="match status" value="1"/>
</dbReference>
<sequence length="515" mass="59795">MEKKDPKIKDLTFKNDLKRRNEEKCCSFSPNKGYFKRPITEKVDKNENVESLNYPFLSFNSTTETKCYLELILKEFSKLLCNKHSYLKYKTERLNSVLNDKISMLIDEYETDKNILDNHFYKDEILDRNLAKTKVNYLCMSDENLREGSTCAVRYLTESGRVCTERYHVIHLRTIIKEIINVTKLKKISIISLVCKLSITKLSSYSPNIFWNIVRIFSGKVISGISKLVSVLSTNGYCLDEVEIDKLASSLCETYSDLELSKQLEDKLKEKIPYLEKMHISYVSEIDSFGRVVTNNCEGSIDHSIKSNETIDKGHETVSGLRRSNRISFGVNNDNLIVETCIDSKYKLFKTSICNYPDKWKKVIYKYCILNEINSPILIKKDNSKGRCVIAGSRIRKDEFVLEYKGYLITNINEAQILENIYEKANKGCYMYYFKCNDHNYCIDATEEGPYFGPGRLINHSKKNPNLNTKIVVINEIPRLFFTSKRDLECGEELLFDYGDKDPISILHHPWLLDS</sequence>
<feature type="domain" description="SET" evidence="1">
    <location>
        <begin position="375"/>
        <end position="499"/>
    </location>
</feature>
<dbReference type="Pfam" id="PF00856">
    <property type="entry name" value="SET"/>
    <property type="match status" value="1"/>
</dbReference>
<evidence type="ECO:0000259" key="1">
    <source>
        <dbReference type="PROSITE" id="PS50280"/>
    </source>
</evidence>
<dbReference type="InterPro" id="IPR001214">
    <property type="entry name" value="SET_dom"/>
</dbReference>
<dbReference type="InterPro" id="IPR051760">
    <property type="entry name" value="KMT5A"/>
</dbReference>
<dbReference type="AlphaFoldDB" id="A0AAV9XUM8"/>
<dbReference type="GO" id="GO:0006357">
    <property type="term" value="P:regulation of transcription by RNA polymerase II"/>
    <property type="evidence" value="ECO:0007669"/>
    <property type="project" value="TreeGrafter"/>
</dbReference>
<dbReference type="Proteomes" id="UP001311799">
    <property type="component" value="Unassembled WGS sequence"/>
</dbReference>
<dbReference type="InterPro" id="IPR046341">
    <property type="entry name" value="SET_dom_sf"/>
</dbReference>
<protein>
    <recommendedName>
        <fullName evidence="1">SET domain-containing protein</fullName>
    </recommendedName>
</protein>
<dbReference type="PANTHER" id="PTHR46167:SF1">
    <property type="entry name" value="N-LYSINE METHYLTRANSFERASE KMT5A"/>
    <property type="match status" value="1"/>
</dbReference>
<reference evidence="2 3" key="1">
    <citation type="submission" date="2023-10" db="EMBL/GenBank/DDBJ databases">
        <title>Comparative genomics analysis reveals potential genetic determinants of host preference in Cryptosporidium xiaoi.</title>
        <authorList>
            <person name="Xiao L."/>
            <person name="Li J."/>
        </authorList>
    </citation>
    <scope>NUCLEOTIDE SEQUENCE [LARGE SCALE GENOMIC DNA]</scope>
    <source>
        <strain evidence="2 3">52996</strain>
    </source>
</reference>
<dbReference type="SMART" id="SM00317">
    <property type="entry name" value="SET"/>
    <property type="match status" value="1"/>
</dbReference>
<dbReference type="GO" id="GO:0005700">
    <property type="term" value="C:polytene chromosome"/>
    <property type="evidence" value="ECO:0007669"/>
    <property type="project" value="TreeGrafter"/>
</dbReference>
<organism evidence="2 3">
    <name type="scientific">Cryptosporidium xiaoi</name>
    <dbReference type="NCBI Taxonomy" id="659607"/>
    <lineage>
        <taxon>Eukaryota</taxon>
        <taxon>Sar</taxon>
        <taxon>Alveolata</taxon>
        <taxon>Apicomplexa</taxon>
        <taxon>Conoidasida</taxon>
        <taxon>Coccidia</taxon>
        <taxon>Eucoccidiorida</taxon>
        <taxon>Eimeriorina</taxon>
        <taxon>Cryptosporidiidae</taxon>
        <taxon>Cryptosporidium</taxon>
    </lineage>
</organism>
<dbReference type="Gene3D" id="2.170.270.10">
    <property type="entry name" value="SET domain"/>
    <property type="match status" value="1"/>
</dbReference>
<dbReference type="GO" id="GO:0042799">
    <property type="term" value="F:histone H4K20 methyltransferase activity"/>
    <property type="evidence" value="ECO:0007669"/>
    <property type="project" value="TreeGrafter"/>
</dbReference>
<dbReference type="PANTHER" id="PTHR46167">
    <property type="entry name" value="N-LYSINE METHYLTRANSFERASE KMT5A"/>
    <property type="match status" value="1"/>
</dbReference>
<evidence type="ECO:0000313" key="3">
    <source>
        <dbReference type="Proteomes" id="UP001311799"/>
    </source>
</evidence>
<name>A0AAV9XUM8_9CRYT</name>
<evidence type="ECO:0000313" key="2">
    <source>
        <dbReference type="EMBL" id="KAK6588318.1"/>
    </source>
</evidence>
<dbReference type="EMBL" id="JAWDEY010000034">
    <property type="protein sequence ID" value="KAK6588318.1"/>
    <property type="molecule type" value="Genomic_DNA"/>
</dbReference>
<comment type="caution">
    <text evidence="2">The sequence shown here is derived from an EMBL/GenBank/DDBJ whole genome shotgun (WGS) entry which is preliminary data.</text>
</comment>
<accession>A0AAV9XUM8</accession>
<dbReference type="SUPFAM" id="SSF82199">
    <property type="entry name" value="SET domain"/>
    <property type="match status" value="1"/>
</dbReference>
<gene>
    <name evidence="2" type="ORF">RS030_6739</name>
</gene>
<proteinExistence type="predicted"/>